<evidence type="ECO:0000256" key="3">
    <source>
        <dbReference type="SAM" id="Phobius"/>
    </source>
</evidence>
<dbReference type="RefSeq" id="WP_200312400.1">
    <property type="nucleotide sequence ID" value="NZ_JAENIM010000045.1"/>
</dbReference>
<dbReference type="PRINTS" id="PR00834">
    <property type="entry name" value="PROTEASES2C"/>
</dbReference>
<dbReference type="SUPFAM" id="SSF50156">
    <property type="entry name" value="PDZ domain-like"/>
    <property type="match status" value="2"/>
</dbReference>
<feature type="transmembrane region" description="Helical" evidence="3">
    <location>
        <begin position="7"/>
        <end position="28"/>
    </location>
</feature>
<dbReference type="Gene3D" id="2.30.42.10">
    <property type="match status" value="2"/>
</dbReference>
<evidence type="ECO:0000313" key="5">
    <source>
        <dbReference type="EMBL" id="MBK1792386.1"/>
    </source>
</evidence>
<dbReference type="InterPro" id="IPR001478">
    <property type="entry name" value="PDZ"/>
</dbReference>
<dbReference type="SUPFAM" id="SSF50494">
    <property type="entry name" value="Trypsin-like serine proteases"/>
    <property type="match status" value="1"/>
</dbReference>
<dbReference type="GO" id="GO:0004252">
    <property type="term" value="F:serine-type endopeptidase activity"/>
    <property type="evidence" value="ECO:0007669"/>
    <property type="project" value="InterPro"/>
</dbReference>
<keyword evidence="3" id="KW-0472">Membrane</keyword>
<dbReference type="InterPro" id="IPR036034">
    <property type="entry name" value="PDZ_sf"/>
</dbReference>
<dbReference type="PROSITE" id="PS50106">
    <property type="entry name" value="PDZ"/>
    <property type="match status" value="2"/>
</dbReference>
<accession>A0A8J7SLI7</accession>
<dbReference type="PANTHER" id="PTHR43343">
    <property type="entry name" value="PEPTIDASE S12"/>
    <property type="match status" value="1"/>
</dbReference>
<dbReference type="InterPro" id="IPR009003">
    <property type="entry name" value="Peptidase_S1_PA"/>
</dbReference>
<feature type="domain" description="PDZ" evidence="4">
    <location>
        <begin position="395"/>
        <end position="500"/>
    </location>
</feature>
<keyword evidence="2" id="KW-0378">Hydrolase</keyword>
<evidence type="ECO:0000256" key="1">
    <source>
        <dbReference type="ARBA" id="ARBA00022670"/>
    </source>
</evidence>
<evidence type="ECO:0000256" key="2">
    <source>
        <dbReference type="ARBA" id="ARBA00022801"/>
    </source>
</evidence>
<keyword evidence="3" id="KW-1133">Transmembrane helix</keyword>
<organism evidence="5 6">
    <name type="scientific">Persicirhabdus sediminis</name>
    <dbReference type="NCBI Taxonomy" id="454144"/>
    <lineage>
        <taxon>Bacteria</taxon>
        <taxon>Pseudomonadati</taxon>
        <taxon>Verrucomicrobiota</taxon>
        <taxon>Verrucomicrobiia</taxon>
        <taxon>Verrucomicrobiales</taxon>
        <taxon>Verrucomicrobiaceae</taxon>
        <taxon>Persicirhabdus</taxon>
    </lineage>
</organism>
<keyword evidence="1" id="KW-0645">Protease</keyword>
<dbReference type="PANTHER" id="PTHR43343:SF3">
    <property type="entry name" value="PROTEASE DO-LIKE 8, CHLOROPLASTIC"/>
    <property type="match status" value="1"/>
</dbReference>
<dbReference type="InterPro" id="IPR051201">
    <property type="entry name" value="Chloro_Bact_Ser_Proteases"/>
</dbReference>
<comment type="caution">
    <text evidence="5">The sequence shown here is derived from an EMBL/GenBank/DDBJ whole genome shotgun (WGS) entry which is preliminary data.</text>
</comment>
<keyword evidence="6" id="KW-1185">Reference proteome</keyword>
<keyword evidence="3" id="KW-0812">Transmembrane</keyword>
<dbReference type="AlphaFoldDB" id="A0A8J7SLI7"/>
<reference evidence="5" key="1">
    <citation type="submission" date="2021-01" db="EMBL/GenBank/DDBJ databases">
        <title>Modified the classification status of verrucomicrobia.</title>
        <authorList>
            <person name="Feng X."/>
        </authorList>
    </citation>
    <scope>NUCLEOTIDE SEQUENCE</scope>
    <source>
        <strain evidence="5">_KCTC 22039</strain>
    </source>
</reference>
<evidence type="ECO:0000259" key="4">
    <source>
        <dbReference type="PROSITE" id="PS50106"/>
    </source>
</evidence>
<proteinExistence type="predicted"/>
<sequence length="504" mass="54710">MTEGLRRIFILLFVFAMAFFVVLGIRFYKQTDPWEDVWTDDSDRLAAGSDYSLLQKSKLNLSDVEILAQLDRESATLTNAVLPSVVSIDTRGTVDGEFDNFFRIHSQTVKGQGSGVIVTHEGHVMTNNHVVAGKERIKVTFHDGTVREAVIVGADVSSDLAVLKIIGDVKYPPLKFGDSDDIRVGNRVFAVGNPFGLGGSVSYGAISAKKRAFSDSDVDLLQTSAAINPGSSGGPLVNYLGEIIGINSRIYSGNTQQSGSSSQTSGFIGIGFAIPSNDALHSLRMILGDVPAVRGYLGLGMDNLNRFTKNELDYQDRGGVIVKNVVPRSPAHAVGLQPNDIIISYQGRRVLNMDHLIDLIHKSKVGDEVVLGVWRNGQAHKLRAAVGERQKSVASVIPTKPRDGESETERVRRLGVLVRAVNAQERAMGLMGIVVDEVIPGGDLEPFIETGDIVLAINDSWVTDVLDFYERLSESLATDVTTLTVRRGDKRIGLTIQSVRPKAK</sequence>
<dbReference type="InterPro" id="IPR001940">
    <property type="entry name" value="Peptidase_S1C"/>
</dbReference>
<dbReference type="Gene3D" id="2.40.10.120">
    <property type="match status" value="1"/>
</dbReference>
<gene>
    <name evidence="5" type="ORF">JIN82_14575</name>
</gene>
<dbReference type="CDD" id="cd06779">
    <property type="entry name" value="cpPDZ_Deg_HtrA-like"/>
    <property type="match status" value="1"/>
</dbReference>
<dbReference type="Pfam" id="PF13365">
    <property type="entry name" value="Trypsin_2"/>
    <property type="match status" value="1"/>
</dbReference>
<dbReference type="Pfam" id="PF13180">
    <property type="entry name" value="PDZ_2"/>
    <property type="match status" value="1"/>
</dbReference>
<feature type="domain" description="PDZ" evidence="4">
    <location>
        <begin position="294"/>
        <end position="377"/>
    </location>
</feature>
<dbReference type="EMBL" id="JAENIM010000045">
    <property type="protein sequence ID" value="MBK1792386.1"/>
    <property type="molecule type" value="Genomic_DNA"/>
</dbReference>
<evidence type="ECO:0000313" key="6">
    <source>
        <dbReference type="Proteomes" id="UP000624703"/>
    </source>
</evidence>
<name>A0A8J7SLI7_9BACT</name>
<dbReference type="GO" id="GO:0006508">
    <property type="term" value="P:proteolysis"/>
    <property type="evidence" value="ECO:0007669"/>
    <property type="project" value="UniProtKB-KW"/>
</dbReference>
<dbReference type="SMART" id="SM00228">
    <property type="entry name" value="PDZ"/>
    <property type="match status" value="2"/>
</dbReference>
<protein>
    <submittedName>
        <fullName evidence="5">Trypsin-like peptidase domain-containing protein</fullName>
    </submittedName>
</protein>
<dbReference type="Proteomes" id="UP000624703">
    <property type="component" value="Unassembled WGS sequence"/>
</dbReference>